<dbReference type="InterPro" id="IPR012337">
    <property type="entry name" value="RNaseH-like_sf"/>
</dbReference>
<dbReference type="AlphaFoldDB" id="A0A4U6CQZ3"/>
<dbReference type="PANTHER" id="PTHR46889:SF5">
    <property type="entry name" value="INTEGRASE PROTEIN"/>
    <property type="match status" value="1"/>
</dbReference>
<dbReference type="InterPro" id="IPR025948">
    <property type="entry name" value="HTH-like_dom"/>
</dbReference>
<dbReference type="SUPFAM" id="SSF53098">
    <property type="entry name" value="Ribonuclease H-like"/>
    <property type="match status" value="1"/>
</dbReference>
<dbReference type="OrthoDB" id="936265at2"/>
<dbReference type="NCBIfam" id="NF033516">
    <property type="entry name" value="transpos_IS3"/>
    <property type="match status" value="1"/>
</dbReference>
<name>A0A4U6CQZ3_9BACT</name>
<comment type="caution">
    <text evidence="2">The sequence shown here is derived from an EMBL/GenBank/DDBJ whole genome shotgun (WGS) entry which is preliminary data.</text>
</comment>
<dbReference type="PROSITE" id="PS50994">
    <property type="entry name" value="INTEGRASE"/>
    <property type="match status" value="1"/>
</dbReference>
<gene>
    <name evidence="2" type="ORF">FDK13_34005</name>
</gene>
<protein>
    <submittedName>
        <fullName evidence="2">IS3 family transposase</fullName>
    </submittedName>
</protein>
<accession>A0A4U6CQZ3</accession>
<dbReference type="Proteomes" id="UP000304900">
    <property type="component" value="Unassembled WGS sequence"/>
</dbReference>
<dbReference type="InterPro" id="IPR001584">
    <property type="entry name" value="Integrase_cat-core"/>
</dbReference>
<dbReference type="GO" id="GO:0015074">
    <property type="term" value="P:DNA integration"/>
    <property type="evidence" value="ECO:0007669"/>
    <property type="project" value="InterPro"/>
</dbReference>
<evidence type="ECO:0000313" key="2">
    <source>
        <dbReference type="EMBL" id="TKT85268.1"/>
    </source>
</evidence>
<sequence>MTTMEKRELISPEYITLSVSAQCKLIGLQRSSYYFKPKGESLVNQRLMKAIDRKFLECPFYGVERMTDYLRGLGYHVGVKRVRRLYKLMNLRTIYPKRNLSKAKATDYKYPYLLKGLKIERPNHVWQADITYIPMFRGFMYMFAIIDVYSRRIVGWSISNTMSMEWCREILLDTIRTEGRPEIFNTDQGSQFTSPSFVNSLLGSGIKVSMDGKGRALDNVFIERFWRSLKQEYVYLNPPNGGMDLYRGVKTYVEFYSGQRKHTGTGFIPNDLFFDAKAS</sequence>
<dbReference type="InterPro" id="IPR036397">
    <property type="entry name" value="RNaseH_sf"/>
</dbReference>
<dbReference type="Pfam" id="PF00665">
    <property type="entry name" value="rve"/>
    <property type="match status" value="1"/>
</dbReference>
<organism evidence="2 3">
    <name type="scientific">Dyadobacter frigoris</name>
    <dbReference type="NCBI Taxonomy" id="2576211"/>
    <lineage>
        <taxon>Bacteria</taxon>
        <taxon>Pseudomonadati</taxon>
        <taxon>Bacteroidota</taxon>
        <taxon>Cytophagia</taxon>
        <taxon>Cytophagales</taxon>
        <taxon>Spirosomataceae</taxon>
        <taxon>Dyadobacter</taxon>
    </lineage>
</organism>
<proteinExistence type="predicted"/>
<dbReference type="InterPro" id="IPR048020">
    <property type="entry name" value="Transpos_IS3"/>
</dbReference>
<reference evidence="2 3" key="1">
    <citation type="submission" date="2019-05" db="EMBL/GenBank/DDBJ databases">
        <title>Dyadobacter AR-3-8 sp. nov., isolated from arctic soil.</title>
        <authorList>
            <person name="Chaudhary D.K."/>
        </authorList>
    </citation>
    <scope>NUCLEOTIDE SEQUENCE [LARGE SCALE GENOMIC DNA]</scope>
    <source>
        <strain evidence="2 3">AR-3-8</strain>
    </source>
</reference>
<dbReference type="PANTHER" id="PTHR46889">
    <property type="entry name" value="TRANSPOSASE INSF FOR INSERTION SEQUENCE IS3B-RELATED"/>
    <property type="match status" value="1"/>
</dbReference>
<dbReference type="InterPro" id="IPR050900">
    <property type="entry name" value="Transposase_IS3/IS150/IS904"/>
</dbReference>
<dbReference type="GO" id="GO:0003676">
    <property type="term" value="F:nucleic acid binding"/>
    <property type="evidence" value="ECO:0007669"/>
    <property type="project" value="InterPro"/>
</dbReference>
<dbReference type="Gene3D" id="3.30.420.10">
    <property type="entry name" value="Ribonuclease H-like superfamily/Ribonuclease H"/>
    <property type="match status" value="1"/>
</dbReference>
<dbReference type="Pfam" id="PF13276">
    <property type="entry name" value="HTH_21"/>
    <property type="match status" value="1"/>
</dbReference>
<keyword evidence="3" id="KW-1185">Reference proteome</keyword>
<dbReference type="EMBL" id="SZVO01000032">
    <property type="protein sequence ID" value="TKT85268.1"/>
    <property type="molecule type" value="Genomic_DNA"/>
</dbReference>
<feature type="domain" description="Integrase catalytic" evidence="1">
    <location>
        <begin position="118"/>
        <end position="277"/>
    </location>
</feature>
<evidence type="ECO:0000259" key="1">
    <source>
        <dbReference type="PROSITE" id="PS50994"/>
    </source>
</evidence>
<evidence type="ECO:0000313" key="3">
    <source>
        <dbReference type="Proteomes" id="UP000304900"/>
    </source>
</evidence>